<comment type="caution">
    <text evidence="2">The sequence shown here is derived from an EMBL/GenBank/DDBJ whole genome shotgun (WGS) entry which is preliminary data.</text>
</comment>
<evidence type="ECO:0000313" key="3">
    <source>
        <dbReference type="Proteomes" id="UP001378592"/>
    </source>
</evidence>
<evidence type="ECO:0000313" key="2">
    <source>
        <dbReference type="EMBL" id="KAK7789209.1"/>
    </source>
</evidence>
<organism evidence="2 3">
    <name type="scientific">Gryllus longicercus</name>
    <dbReference type="NCBI Taxonomy" id="2509291"/>
    <lineage>
        <taxon>Eukaryota</taxon>
        <taxon>Metazoa</taxon>
        <taxon>Ecdysozoa</taxon>
        <taxon>Arthropoda</taxon>
        <taxon>Hexapoda</taxon>
        <taxon>Insecta</taxon>
        <taxon>Pterygota</taxon>
        <taxon>Neoptera</taxon>
        <taxon>Polyneoptera</taxon>
        <taxon>Orthoptera</taxon>
        <taxon>Ensifera</taxon>
        <taxon>Gryllidea</taxon>
        <taxon>Grylloidea</taxon>
        <taxon>Gryllidae</taxon>
        <taxon>Gryllinae</taxon>
        <taxon>Gryllus</taxon>
    </lineage>
</organism>
<dbReference type="AlphaFoldDB" id="A0AAN9V4L9"/>
<feature type="region of interest" description="Disordered" evidence="1">
    <location>
        <begin position="29"/>
        <end position="87"/>
    </location>
</feature>
<protein>
    <submittedName>
        <fullName evidence="2">Uncharacterized protein</fullName>
    </submittedName>
</protein>
<dbReference type="Proteomes" id="UP001378592">
    <property type="component" value="Unassembled WGS sequence"/>
</dbReference>
<keyword evidence="3" id="KW-1185">Reference proteome</keyword>
<feature type="region of interest" description="Disordered" evidence="1">
    <location>
        <begin position="120"/>
        <end position="145"/>
    </location>
</feature>
<gene>
    <name evidence="2" type="ORF">R5R35_009627</name>
</gene>
<feature type="region of interest" description="Disordered" evidence="1">
    <location>
        <begin position="203"/>
        <end position="222"/>
    </location>
</feature>
<name>A0AAN9V4L9_9ORTH</name>
<sequence>MEIPSRLGTDWALLAPLRAGLFVVRSTTAVNASPPRSPSPPQSPPPQPPPPGSERLRRRRRSSMSDLQRPRAYSPSAAEARSPVMSRRSAAGSIGDLMNMMSGSASSVRSDTLVARRVPLTTVTPTRAGSPVSAPGSPPGERDDGVAEPLCVRVRVPSLACSACELRGSWMGARGRSPSPGACGRSPSPGAYSTLSRAHASAHASPCASPLPARRPSSLASSLLDERDAPLEEEEDDMPPPSPLVEAIAERVRKFPVLGSAPGTRLTAVQRTERLSRLIRQQRPLRAVAVVSDPPPPPPRATRRYSNGVERRQHCVCIIFKDMVICHLKRRHATNRGMEWIDDNATFL</sequence>
<dbReference type="EMBL" id="JAZDUA010000808">
    <property type="protein sequence ID" value="KAK7789209.1"/>
    <property type="molecule type" value="Genomic_DNA"/>
</dbReference>
<accession>A0AAN9V4L9</accession>
<feature type="region of interest" description="Disordered" evidence="1">
    <location>
        <begin position="170"/>
        <end position="197"/>
    </location>
</feature>
<feature type="compositionally biased region" description="Low complexity" evidence="1">
    <location>
        <begin position="120"/>
        <end position="135"/>
    </location>
</feature>
<evidence type="ECO:0000256" key="1">
    <source>
        <dbReference type="SAM" id="MobiDB-lite"/>
    </source>
</evidence>
<reference evidence="2 3" key="1">
    <citation type="submission" date="2024-03" db="EMBL/GenBank/DDBJ databases">
        <title>The genome assembly and annotation of the cricket Gryllus longicercus Weissman &amp; Gray.</title>
        <authorList>
            <person name="Szrajer S."/>
            <person name="Gray D."/>
            <person name="Ylla G."/>
        </authorList>
    </citation>
    <scope>NUCLEOTIDE SEQUENCE [LARGE SCALE GENOMIC DNA]</scope>
    <source>
        <strain evidence="2">DAG 2021-001</strain>
        <tissue evidence="2">Whole body minus gut</tissue>
    </source>
</reference>
<proteinExistence type="predicted"/>
<feature type="compositionally biased region" description="Pro residues" evidence="1">
    <location>
        <begin position="35"/>
        <end position="52"/>
    </location>
</feature>